<evidence type="ECO:0000313" key="7">
    <source>
        <dbReference type="Proteomes" id="UP001447516"/>
    </source>
</evidence>
<evidence type="ECO:0000256" key="3">
    <source>
        <dbReference type="ARBA" id="ARBA00022741"/>
    </source>
</evidence>
<dbReference type="PROSITE" id="PS50893">
    <property type="entry name" value="ABC_TRANSPORTER_2"/>
    <property type="match status" value="1"/>
</dbReference>
<dbReference type="SUPFAM" id="SSF52540">
    <property type="entry name" value="P-loop containing nucleoside triphosphate hydrolases"/>
    <property type="match status" value="1"/>
</dbReference>
<keyword evidence="7" id="KW-1185">Reference proteome</keyword>
<dbReference type="Proteomes" id="UP001447516">
    <property type="component" value="Unassembled WGS sequence"/>
</dbReference>
<evidence type="ECO:0000259" key="5">
    <source>
        <dbReference type="PROSITE" id="PS50893"/>
    </source>
</evidence>
<comment type="caution">
    <text evidence="6">The sequence shown here is derived from an EMBL/GenBank/DDBJ whole genome shotgun (WGS) entry which is preliminary data.</text>
</comment>
<dbReference type="PROSITE" id="PS00211">
    <property type="entry name" value="ABC_TRANSPORTER_1"/>
    <property type="match status" value="1"/>
</dbReference>
<proteinExistence type="inferred from homology"/>
<sequence length="296" mass="31329">MAAIEIKNLIKSFGPVRAVDGVSFSVEAGSVTGYLGPNGAGKTTTLRSLLGLVTPDSGEALVNGERYGTLPRPVTEVGAVLEATNFHPGRTARNHLRVLCTAAGLPDARADEALDQVGLADAADKRVLGYSLGMRQRLALASALLGRPRVYILDEPANGLDPAGIEWLRGFLRHLAHDEGAAVLVSSHVLAEVEQTVDNVVIIARGRLVRQGSLAELTSNGGEVIRVRTAQSADLAPALEAAGAAIERADDGLLRVRGLDAETIGRVALDRRVVLTELTQERSDLQKVFLELTEGR</sequence>
<dbReference type="InterPro" id="IPR003593">
    <property type="entry name" value="AAA+_ATPase"/>
</dbReference>
<accession>A0ABV0AWZ6</accession>
<dbReference type="Pfam" id="PF00005">
    <property type="entry name" value="ABC_tran"/>
    <property type="match status" value="1"/>
</dbReference>
<dbReference type="PANTHER" id="PTHR43335">
    <property type="entry name" value="ABC TRANSPORTER, ATP-BINDING PROTEIN"/>
    <property type="match status" value="1"/>
</dbReference>
<feature type="domain" description="ABC transporter" evidence="5">
    <location>
        <begin position="4"/>
        <end position="230"/>
    </location>
</feature>
<keyword evidence="4 6" id="KW-0067">ATP-binding</keyword>
<organism evidence="6 7">
    <name type="scientific">Microbispora maris</name>
    <dbReference type="NCBI Taxonomy" id="3144104"/>
    <lineage>
        <taxon>Bacteria</taxon>
        <taxon>Bacillati</taxon>
        <taxon>Actinomycetota</taxon>
        <taxon>Actinomycetes</taxon>
        <taxon>Streptosporangiales</taxon>
        <taxon>Streptosporangiaceae</taxon>
        <taxon>Microbispora</taxon>
    </lineage>
</organism>
<dbReference type="Gene3D" id="3.40.50.300">
    <property type="entry name" value="P-loop containing nucleotide triphosphate hydrolases"/>
    <property type="match status" value="1"/>
</dbReference>
<dbReference type="InterPro" id="IPR017871">
    <property type="entry name" value="ABC_transporter-like_CS"/>
</dbReference>
<dbReference type="EMBL" id="JBDJAW010000038">
    <property type="protein sequence ID" value="MEN3539798.1"/>
    <property type="molecule type" value="Genomic_DNA"/>
</dbReference>
<dbReference type="GO" id="GO:0005524">
    <property type="term" value="F:ATP binding"/>
    <property type="evidence" value="ECO:0007669"/>
    <property type="project" value="UniProtKB-KW"/>
</dbReference>
<evidence type="ECO:0000256" key="4">
    <source>
        <dbReference type="ARBA" id="ARBA00022840"/>
    </source>
</evidence>
<gene>
    <name evidence="6" type="ORF">AAH991_32140</name>
</gene>
<dbReference type="RefSeq" id="WP_346229677.1">
    <property type="nucleotide sequence ID" value="NZ_JBDJAW010000038.1"/>
</dbReference>
<evidence type="ECO:0000256" key="2">
    <source>
        <dbReference type="ARBA" id="ARBA00022448"/>
    </source>
</evidence>
<dbReference type="SMART" id="SM00382">
    <property type="entry name" value="AAA"/>
    <property type="match status" value="1"/>
</dbReference>
<dbReference type="InterPro" id="IPR027417">
    <property type="entry name" value="P-loop_NTPase"/>
</dbReference>
<name>A0ABV0AWZ6_9ACTN</name>
<protein>
    <submittedName>
        <fullName evidence="6">ATP-binding cassette domain-containing protein</fullName>
    </submittedName>
</protein>
<keyword evidence="3" id="KW-0547">Nucleotide-binding</keyword>
<keyword evidence="2" id="KW-0813">Transport</keyword>
<evidence type="ECO:0000313" key="6">
    <source>
        <dbReference type="EMBL" id="MEN3539798.1"/>
    </source>
</evidence>
<dbReference type="PANTHER" id="PTHR43335:SF4">
    <property type="entry name" value="ABC TRANSPORTER, ATP-BINDING PROTEIN"/>
    <property type="match status" value="1"/>
</dbReference>
<evidence type="ECO:0000256" key="1">
    <source>
        <dbReference type="ARBA" id="ARBA00005417"/>
    </source>
</evidence>
<comment type="similarity">
    <text evidence="1">Belongs to the ABC transporter superfamily.</text>
</comment>
<reference evidence="6 7" key="1">
    <citation type="submission" date="2024-05" db="EMBL/GenBank/DDBJ databases">
        <title>Microbispora sp.ZYX-F-249.</title>
        <authorList>
            <person name="Xie H."/>
        </authorList>
    </citation>
    <scope>NUCLEOTIDE SEQUENCE [LARGE SCALE GENOMIC DNA]</scope>
    <source>
        <strain evidence="6 7">ZYX-F-249</strain>
    </source>
</reference>
<dbReference type="InterPro" id="IPR003439">
    <property type="entry name" value="ABC_transporter-like_ATP-bd"/>
</dbReference>